<dbReference type="GeneID" id="116292278"/>
<gene>
    <name evidence="4" type="primary">LOC116292278</name>
</gene>
<protein>
    <submittedName>
        <fullName evidence="4">Centrosomal protein of 83 kDa-like</fullName>
    </submittedName>
</protein>
<evidence type="ECO:0000313" key="4">
    <source>
        <dbReference type="RefSeq" id="XP_031555420.1"/>
    </source>
</evidence>
<feature type="coiled-coil region" evidence="1">
    <location>
        <begin position="258"/>
        <end position="292"/>
    </location>
</feature>
<feature type="coiled-coil region" evidence="1">
    <location>
        <begin position="143"/>
        <end position="184"/>
    </location>
</feature>
<dbReference type="AlphaFoldDB" id="A0A6P8HRZ9"/>
<dbReference type="RefSeq" id="XP_031555420.1">
    <property type="nucleotide sequence ID" value="XM_031699560.1"/>
</dbReference>
<feature type="transmembrane region" description="Helical" evidence="2">
    <location>
        <begin position="301"/>
        <end position="322"/>
    </location>
</feature>
<evidence type="ECO:0000313" key="3">
    <source>
        <dbReference type="Proteomes" id="UP000515163"/>
    </source>
</evidence>
<dbReference type="InParanoid" id="A0A6P8HRZ9"/>
<keyword evidence="2" id="KW-1133">Transmembrane helix</keyword>
<accession>A0A6P8HRZ9</accession>
<keyword evidence="2" id="KW-0812">Transmembrane</keyword>
<reference evidence="4" key="1">
    <citation type="submission" date="2025-08" db="UniProtKB">
        <authorList>
            <consortium name="RefSeq"/>
        </authorList>
    </citation>
    <scope>IDENTIFICATION</scope>
    <source>
        <tissue evidence="4">Tentacle</tissue>
    </source>
</reference>
<organism evidence="3 4">
    <name type="scientific">Actinia tenebrosa</name>
    <name type="common">Australian red waratah sea anemone</name>
    <dbReference type="NCBI Taxonomy" id="6105"/>
    <lineage>
        <taxon>Eukaryota</taxon>
        <taxon>Metazoa</taxon>
        <taxon>Cnidaria</taxon>
        <taxon>Anthozoa</taxon>
        <taxon>Hexacorallia</taxon>
        <taxon>Actiniaria</taxon>
        <taxon>Actiniidae</taxon>
        <taxon>Actinia</taxon>
    </lineage>
</organism>
<keyword evidence="3" id="KW-1185">Reference proteome</keyword>
<name>A0A6P8HRZ9_ACTTE</name>
<keyword evidence="1" id="KW-0175">Coiled coil</keyword>
<feature type="non-terminal residue" evidence="4">
    <location>
        <position position="351"/>
    </location>
</feature>
<keyword evidence="2" id="KW-0472">Membrane</keyword>
<dbReference type="Proteomes" id="UP000515163">
    <property type="component" value="Unplaced"/>
</dbReference>
<dbReference type="KEGG" id="aten:116292278"/>
<evidence type="ECO:0000256" key="2">
    <source>
        <dbReference type="SAM" id="Phobius"/>
    </source>
</evidence>
<proteinExistence type="predicted"/>
<dbReference type="OrthoDB" id="10475207at2759"/>
<sequence length="351" mass="39720">MDESMEKEQPDDFDRLVELLPDCDPKKAIMLFDEDNEWGKEIILGRLPRSGSKVYVIKDERGRFFADPKIPTTLKQAIGKPNLAIQEQMSEEQINIERRNEEISTLEEEKLADITYIRREKDAEIERLVNRIKDVTYDRGGEMQELTDELQTAKKEKDTINKRYEAVEKELNDVKAKQAETMQSFKDAVEVAKGLDERLVNSVNAFAEAEQEGIQLRNQIAFKDEQIRQLSGAVEDLEHHANVQREIIADQTRPEEERAAAERELETTLEKLEEVKTELATAERERGLTTKEKIKRLLVKYGIPLAFAVAISTVVGVILSALKATCAGVKKLGNGLTNLGKKMAAGLPGLL</sequence>
<evidence type="ECO:0000256" key="1">
    <source>
        <dbReference type="SAM" id="Coils"/>
    </source>
</evidence>